<dbReference type="EMBL" id="JBHRYQ010000001">
    <property type="protein sequence ID" value="MFC3812996.1"/>
    <property type="molecule type" value="Genomic_DNA"/>
</dbReference>
<reference evidence="2" key="1">
    <citation type="journal article" date="2019" name="Int. J. Syst. Evol. Microbiol.">
        <title>The Global Catalogue of Microorganisms (GCM) 10K type strain sequencing project: providing services to taxonomists for standard genome sequencing and annotation.</title>
        <authorList>
            <consortium name="The Broad Institute Genomics Platform"/>
            <consortium name="The Broad Institute Genome Sequencing Center for Infectious Disease"/>
            <person name="Wu L."/>
            <person name="Ma J."/>
        </authorList>
    </citation>
    <scope>NUCLEOTIDE SEQUENCE [LARGE SCALE GENOMIC DNA]</scope>
    <source>
        <strain evidence="2">CECT 7956</strain>
    </source>
</reference>
<evidence type="ECO:0000313" key="2">
    <source>
        <dbReference type="Proteomes" id="UP001595616"/>
    </source>
</evidence>
<dbReference type="InterPro" id="IPR008719">
    <property type="entry name" value="N2O_reductase_NosL"/>
</dbReference>
<dbReference type="Pfam" id="PF05573">
    <property type="entry name" value="NosL"/>
    <property type="match status" value="1"/>
</dbReference>
<keyword evidence="2" id="KW-1185">Reference proteome</keyword>
<dbReference type="Proteomes" id="UP001595616">
    <property type="component" value="Unassembled WGS sequence"/>
</dbReference>
<protein>
    <submittedName>
        <fullName evidence="1">Nitrous oxide reductase accessory protein NosL</fullName>
    </submittedName>
</protein>
<dbReference type="RefSeq" id="WP_379839902.1">
    <property type="nucleotide sequence ID" value="NZ_JBHRYQ010000001.1"/>
</dbReference>
<proteinExistence type="predicted"/>
<dbReference type="PROSITE" id="PS51257">
    <property type="entry name" value="PROKAR_LIPOPROTEIN"/>
    <property type="match status" value="1"/>
</dbReference>
<sequence>MKYLLYIAIFFSLLACTSEPEPITYGKDYCQFCKMTIMEPQFAGELITKKGKVFKFDDVSCMVKYVNLENLPETEYAFILINDYNHKDFVNVSEAHFVHDDNIKSPMGGQTIAFKEKLSANNIPAQIGKDYEELNWAEIKAML</sequence>
<organism evidence="1 2">
    <name type="scientific">Lacihabitans lacunae</name>
    <dbReference type="NCBI Taxonomy" id="1028214"/>
    <lineage>
        <taxon>Bacteria</taxon>
        <taxon>Pseudomonadati</taxon>
        <taxon>Bacteroidota</taxon>
        <taxon>Cytophagia</taxon>
        <taxon>Cytophagales</taxon>
        <taxon>Leadbetterellaceae</taxon>
        <taxon>Lacihabitans</taxon>
    </lineage>
</organism>
<dbReference type="PANTHER" id="PTHR41247">
    <property type="entry name" value="HTH-TYPE TRANSCRIPTIONAL REPRESSOR YCNK"/>
    <property type="match status" value="1"/>
</dbReference>
<accession>A0ABV7Z1F0</accession>
<gene>
    <name evidence="1" type="ORF">ACFOOI_20195</name>
</gene>
<dbReference type="SUPFAM" id="SSF160387">
    <property type="entry name" value="NosL/MerB-like"/>
    <property type="match status" value="1"/>
</dbReference>
<dbReference type="PANTHER" id="PTHR41247:SF1">
    <property type="entry name" value="HTH-TYPE TRANSCRIPTIONAL REPRESSOR YCNK"/>
    <property type="match status" value="1"/>
</dbReference>
<comment type="caution">
    <text evidence="1">The sequence shown here is derived from an EMBL/GenBank/DDBJ whole genome shotgun (WGS) entry which is preliminary data.</text>
</comment>
<evidence type="ECO:0000313" key="1">
    <source>
        <dbReference type="EMBL" id="MFC3812996.1"/>
    </source>
</evidence>
<name>A0ABV7Z1F0_9BACT</name>